<dbReference type="Proteomes" id="UP000215914">
    <property type="component" value="Unassembled WGS sequence"/>
</dbReference>
<protein>
    <submittedName>
        <fullName evidence="1">Uncharacterized protein</fullName>
    </submittedName>
</protein>
<organism evidence="1 2">
    <name type="scientific">Helianthus annuus</name>
    <name type="common">Common sunflower</name>
    <dbReference type="NCBI Taxonomy" id="4232"/>
    <lineage>
        <taxon>Eukaryota</taxon>
        <taxon>Viridiplantae</taxon>
        <taxon>Streptophyta</taxon>
        <taxon>Embryophyta</taxon>
        <taxon>Tracheophyta</taxon>
        <taxon>Spermatophyta</taxon>
        <taxon>Magnoliopsida</taxon>
        <taxon>eudicotyledons</taxon>
        <taxon>Gunneridae</taxon>
        <taxon>Pentapetalae</taxon>
        <taxon>asterids</taxon>
        <taxon>campanulids</taxon>
        <taxon>Asterales</taxon>
        <taxon>Asteraceae</taxon>
        <taxon>Asteroideae</taxon>
        <taxon>Heliantheae alliance</taxon>
        <taxon>Heliantheae</taxon>
        <taxon>Helianthus</taxon>
    </lineage>
</organism>
<reference evidence="1" key="2">
    <citation type="submission" date="2020-06" db="EMBL/GenBank/DDBJ databases">
        <title>Helianthus annuus Genome sequencing and assembly Release 2.</title>
        <authorList>
            <person name="Gouzy J."/>
            <person name="Langlade N."/>
            <person name="Munos S."/>
        </authorList>
    </citation>
    <scope>NUCLEOTIDE SEQUENCE</scope>
    <source>
        <tissue evidence="1">Leaves</tissue>
    </source>
</reference>
<evidence type="ECO:0000313" key="1">
    <source>
        <dbReference type="EMBL" id="KAF5823931.1"/>
    </source>
</evidence>
<comment type="caution">
    <text evidence="1">The sequence shown here is derived from an EMBL/GenBank/DDBJ whole genome shotgun (WGS) entry which is preliminary data.</text>
</comment>
<dbReference type="Gramene" id="mRNA:HanXRQr2_Chr01g0043621">
    <property type="protein sequence ID" value="mRNA:HanXRQr2_Chr01g0043621"/>
    <property type="gene ID" value="HanXRQr2_Chr01g0043621"/>
</dbReference>
<accession>A0A9K3JY60</accession>
<proteinExistence type="predicted"/>
<dbReference type="EMBL" id="MNCJ02000316">
    <property type="protein sequence ID" value="KAF5823931.1"/>
    <property type="molecule type" value="Genomic_DNA"/>
</dbReference>
<keyword evidence="2" id="KW-1185">Reference proteome</keyword>
<gene>
    <name evidence="1" type="ORF">HanXRQr2_Chr01g0043621</name>
</gene>
<evidence type="ECO:0000313" key="2">
    <source>
        <dbReference type="Proteomes" id="UP000215914"/>
    </source>
</evidence>
<reference evidence="1" key="1">
    <citation type="journal article" date="2017" name="Nature">
        <title>The sunflower genome provides insights into oil metabolism, flowering and Asterid evolution.</title>
        <authorList>
            <person name="Badouin H."/>
            <person name="Gouzy J."/>
            <person name="Grassa C.J."/>
            <person name="Murat F."/>
            <person name="Staton S.E."/>
            <person name="Cottret L."/>
            <person name="Lelandais-Briere C."/>
            <person name="Owens G.L."/>
            <person name="Carrere S."/>
            <person name="Mayjonade B."/>
            <person name="Legrand L."/>
            <person name="Gill N."/>
            <person name="Kane N.C."/>
            <person name="Bowers J.E."/>
            <person name="Hubner S."/>
            <person name="Bellec A."/>
            <person name="Berard A."/>
            <person name="Berges H."/>
            <person name="Blanchet N."/>
            <person name="Boniface M.C."/>
            <person name="Brunel D."/>
            <person name="Catrice O."/>
            <person name="Chaidir N."/>
            <person name="Claudel C."/>
            <person name="Donnadieu C."/>
            <person name="Faraut T."/>
            <person name="Fievet G."/>
            <person name="Helmstetter N."/>
            <person name="King M."/>
            <person name="Knapp S.J."/>
            <person name="Lai Z."/>
            <person name="Le Paslier M.C."/>
            <person name="Lippi Y."/>
            <person name="Lorenzon L."/>
            <person name="Mandel J.R."/>
            <person name="Marage G."/>
            <person name="Marchand G."/>
            <person name="Marquand E."/>
            <person name="Bret-Mestries E."/>
            <person name="Morien E."/>
            <person name="Nambeesan S."/>
            <person name="Nguyen T."/>
            <person name="Pegot-Espagnet P."/>
            <person name="Pouilly N."/>
            <person name="Raftis F."/>
            <person name="Sallet E."/>
            <person name="Schiex T."/>
            <person name="Thomas J."/>
            <person name="Vandecasteele C."/>
            <person name="Vares D."/>
            <person name="Vear F."/>
            <person name="Vautrin S."/>
            <person name="Crespi M."/>
            <person name="Mangin B."/>
            <person name="Burke J.M."/>
            <person name="Salse J."/>
            <person name="Munos S."/>
            <person name="Vincourt P."/>
            <person name="Rieseberg L.H."/>
            <person name="Langlade N.B."/>
        </authorList>
    </citation>
    <scope>NUCLEOTIDE SEQUENCE</scope>
    <source>
        <tissue evidence="1">Leaves</tissue>
    </source>
</reference>
<sequence length="206" mass="23636">MKETIENLYPTIVPTSNINHNHRHLKTNNSTNFKHHNHHKHLKPTTQTKNKVQSGLLLDVIISKRTPIFQLLARKDQPLLVWWNPLLVLNLRLHIIDCVRALHFQSNGLSGQRLHEDLHTSPQPQHQMQSRLLLDVVIRKSPAVFQLFTRKDEPLLVRWDTLLVLDLCFHVVDSVGALDLQGDGLTGQGLNKDLHTTTKTEDKVEG</sequence>
<name>A0A9K3JY60_HELAN</name>
<dbReference type="AlphaFoldDB" id="A0A9K3JY60"/>